<proteinExistence type="predicted"/>
<accession>A0A4Z2E3I8</accession>
<dbReference type="Proteomes" id="UP000314294">
    <property type="component" value="Unassembled WGS sequence"/>
</dbReference>
<evidence type="ECO:0000313" key="1">
    <source>
        <dbReference type="EMBL" id="TNN23277.1"/>
    </source>
</evidence>
<evidence type="ECO:0000313" key="2">
    <source>
        <dbReference type="Proteomes" id="UP000314294"/>
    </source>
</evidence>
<dbReference type="EMBL" id="SRLO01019111">
    <property type="protein sequence ID" value="TNN23277.1"/>
    <property type="molecule type" value="Genomic_DNA"/>
</dbReference>
<organism evidence="1 2">
    <name type="scientific">Liparis tanakae</name>
    <name type="common">Tanaka's snailfish</name>
    <dbReference type="NCBI Taxonomy" id="230148"/>
    <lineage>
        <taxon>Eukaryota</taxon>
        <taxon>Metazoa</taxon>
        <taxon>Chordata</taxon>
        <taxon>Craniata</taxon>
        <taxon>Vertebrata</taxon>
        <taxon>Euteleostomi</taxon>
        <taxon>Actinopterygii</taxon>
        <taxon>Neopterygii</taxon>
        <taxon>Teleostei</taxon>
        <taxon>Neoteleostei</taxon>
        <taxon>Acanthomorphata</taxon>
        <taxon>Eupercaria</taxon>
        <taxon>Perciformes</taxon>
        <taxon>Cottioidei</taxon>
        <taxon>Cottales</taxon>
        <taxon>Liparidae</taxon>
        <taxon>Liparis</taxon>
    </lineage>
</organism>
<keyword evidence="2" id="KW-1185">Reference proteome</keyword>
<comment type="caution">
    <text evidence="1">The sequence shown here is derived from an EMBL/GenBank/DDBJ whole genome shotgun (WGS) entry which is preliminary data.</text>
</comment>
<dbReference type="AlphaFoldDB" id="A0A4Z2E3I8"/>
<protein>
    <submittedName>
        <fullName evidence="1">Uncharacterized protein</fullName>
    </submittedName>
</protein>
<sequence length="68" mass="7645">MPEIAEIAETLKHCNSLRIRLIDPKCGMFWPVTIRFLACAFCPGSPRNRLAVGIGMPEIAETLKHCNY</sequence>
<reference evidence="1 2" key="1">
    <citation type="submission" date="2019-03" db="EMBL/GenBank/DDBJ databases">
        <title>First draft genome of Liparis tanakae, snailfish: a comprehensive survey of snailfish specific genes.</title>
        <authorList>
            <person name="Kim W."/>
            <person name="Song I."/>
            <person name="Jeong J.-H."/>
            <person name="Kim D."/>
            <person name="Kim S."/>
            <person name="Ryu S."/>
            <person name="Song J.Y."/>
            <person name="Lee S.K."/>
        </authorList>
    </citation>
    <scope>NUCLEOTIDE SEQUENCE [LARGE SCALE GENOMIC DNA]</scope>
    <source>
        <tissue evidence="1">Muscle</tissue>
    </source>
</reference>
<gene>
    <name evidence="1" type="ORF">EYF80_066604</name>
</gene>
<name>A0A4Z2E3I8_9TELE</name>